<dbReference type="Proteomes" id="UP000676996">
    <property type="component" value="Unassembled WGS sequence"/>
</dbReference>
<accession>A0A8T4IAC4</accession>
<dbReference type="AlphaFoldDB" id="A0A8T4IAC4"/>
<keyword evidence="1" id="KW-0812">Transmembrane</keyword>
<evidence type="ECO:0000256" key="1">
    <source>
        <dbReference type="SAM" id="Phobius"/>
    </source>
</evidence>
<sequence length="49" mass="5320">MAFLAMVMFVSLFAFGGDFFGWSDPHGRIQLALVATFVFGIICGFKAKG</sequence>
<organism evidence="2 3">
    <name type="scientific">Stakelama marina</name>
    <dbReference type="NCBI Taxonomy" id="2826939"/>
    <lineage>
        <taxon>Bacteria</taxon>
        <taxon>Pseudomonadati</taxon>
        <taxon>Pseudomonadota</taxon>
        <taxon>Alphaproteobacteria</taxon>
        <taxon>Sphingomonadales</taxon>
        <taxon>Sphingomonadaceae</taxon>
        <taxon>Stakelama</taxon>
    </lineage>
</organism>
<protein>
    <submittedName>
        <fullName evidence="2">Uncharacterized protein</fullName>
    </submittedName>
</protein>
<keyword evidence="1" id="KW-1133">Transmembrane helix</keyword>
<comment type="caution">
    <text evidence="2">The sequence shown here is derived from an EMBL/GenBank/DDBJ whole genome shotgun (WGS) entry which is preliminary data.</text>
</comment>
<reference evidence="2" key="1">
    <citation type="submission" date="2021-04" db="EMBL/GenBank/DDBJ databases">
        <title>Ouciella asimina sp. nov., isolated from the surface seawater in the hydrothermal field of Okinawa Trough.</title>
        <authorList>
            <person name="Shuang W."/>
        </authorList>
    </citation>
    <scope>NUCLEOTIDE SEQUENCE</scope>
    <source>
        <strain evidence="2">LXI357</strain>
    </source>
</reference>
<evidence type="ECO:0000313" key="3">
    <source>
        <dbReference type="Proteomes" id="UP000676996"/>
    </source>
</evidence>
<name>A0A8T4IAC4_9SPHN</name>
<evidence type="ECO:0000313" key="2">
    <source>
        <dbReference type="EMBL" id="MBR0551311.1"/>
    </source>
</evidence>
<keyword evidence="3" id="KW-1185">Reference proteome</keyword>
<feature type="transmembrane region" description="Helical" evidence="1">
    <location>
        <begin position="26"/>
        <end position="45"/>
    </location>
</feature>
<gene>
    <name evidence="2" type="ORF">J7S20_02190</name>
</gene>
<keyword evidence="1" id="KW-0472">Membrane</keyword>
<proteinExistence type="predicted"/>
<dbReference type="EMBL" id="JAGRQC010000001">
    <property type="protein sequence ID" value="MBR0551311.1"/>
    <property type="molecule type" value="Genomic_DNA"/>
</dbReference>
<dbReference type="RefSeq" id="WP_284052594.1">
    <property type="nucleotide sequence ID" value="NZ_JAGRQC010000001.1"/>
</dbReference>